<dbReference type="InParanoid" id="A0A0V0QW54"/>
<evidence type="ECO:0000313" key="5">
    <source>
        <dbReference type="EMBL" id="KRX06422.1"/>
    </source>
</evidence>
<dbReference type="EMBL" id="LDAU01000096">
    <property type="protein sequence ID" value="KRX06422.1"/>
    <property type="molecule type" value="Genomic_DNA"/>
</dbReference>
<feature type="coiled-coil region" evidence="2">
    <location>
        <begin position="86"/>
        <end position="342"/>
    </location>
</feature>
<feature type="domain" description="Cilia- and flagella-associated protein 58 central coiled coil" evidence="4">
    <location>
        <begin position="364"/>
        <end position="658"/>
    </location>
</feature>
<evidence type="ECO:0000256" key="3">
    <source>
        <dbReference type="SAM" id="MobiDB-lite"/>
    </source>
</evidence>
<feature type="compositionally biased region" description="Basic and acidic residues" evidence="3">
    <location>
        <begin position="826"/>
        <end position="836"/>
    </location>
</feature>
<comment type="caution">
    <text evidence="5">The sequence shown here is derived from an EMBL/GenBank/DDBJ whole genome shotgun (WGS) entry which is preliminary data.</text>
</comment>
<dbReference type="Pfam" id="PF21771">
    <property type="entry name" value="CFAP58_CC"/>
    <property type="match status" value="1"/>
</dbReference>
<feature type="region of interest" description="Disordered" evidence="3">
    <location>
        <begin position="391"/>
        <end position="411"/>
    </location>
</feature>
<protein>
    <recommendedName>
        <fullName evidence="4">Cilia- and flagella-associated protein 58 central coiled coil domain-containing protein</fullName>
    </recommendedName>
</protein>
<accession>A0A0V0QW54</accession>
<dbReference type="PANTHER" id="PTHR32083:SF0">
    <property type="entry name" value="CILIA AND FLAGELLA-ASSOCIATED PROTEIN 58"/>
    <property type="match status" value="1"/>
</dbReference>
<feature type="region of interest" description="Disordered" evidence="3">
    <location>
        <begin position="826"/>
        <end position="851"/>
    </location>
</feature>
<sequence>MAEENFGIGTEAFDVLEKEFQEVLNDLAADQSLEKFRVEYEKLHKALKVSHENEKRLLAKCRELSAELQSNVAKVQGALNMTLEDNQNISLLRQQLEETYKKLEESKEKEESFKQQIENLHNDINLLQQQLVRNQAAMGGGTNVHDLIIAKEELQKEEEILKLTKKNNEEDLMSINEKIQKATMEREQCQERYDEIIRQKDELEQKTMLEDEGKKKNQEALNQIKKKYDDNLKDIEVQKLEKEKQLEYNKKVHNEILQIDNQIQEQKKEVKKAQKEEKDQEKKDLEIKKDIENLDQLISQLAKKKRELEYQKAKLEIKREDLQTQEKRLRVQIQEIKEITDKEEQVRDITNAGINQLENEILMEKKYATDDRSLLEELRRNRDILQKEIDRAEQNNKKQQESCNTKEKLQKERKNEAAGLKKEIDRCNNIIKSLVKEEQKYSEQVAQANAKYFHSLEEIKLKENLISEFQKKNIETEAKLKQQQNLYEAVRSDRNLYSKNLTETQEEIAEIKRRYKIVNHQISQLKEEIDSKEASLSKEHFEHKKKDRLIEEQARSIKKYMEDIHQKEDKIKTYITQISKLHFMIKESEQQRQKLKEEYDLVVAERDILGTQLIRRNAEAGLLYEKIKINQSTLKKGEVQYTERLGDIILLKSQIADLINDIKTYKSQANSIGNMKNEIHNLSKELIEEKLKGKALAEEMENPMNVHRWRKLKATDSETYELMTKIQSLQKRLIQKTEQVQDKEQDVNSRDKQLKELRDIMRRQPGIEEQKMIPVYQQSLKQKTQQMRAMNGEMIMYQTHLSEYKLEIDRLNKDLQSNKKKYYEQKKREQQKREQENPYNQGTGIRVNLPNKRFTGGGFNLAVNH</sequence>
<keyword evidence="6" id="KW-1185">Reference proteome</keyword>
<keyword evidence="1 2" id="KW-0175">Coiled coil</keyword>
<dbReference type="OMA" id="SETYELM"/>
<dbReference type="PANTHER" id="PTHR32083">
    <property type="entry name" value="CILIA AND FLAGELLA-ASSOCIATED PROTEIN 58-RELATED"/>
    <property type="match status" value="1"/>
</dbReference>
<dbReference type="Proteomes" id="UP000054937">
    <property type="component" value="Unassembled WGS sequence"/>
</dbReference>
<reference evidence="5 6" key="1">
    <citation type="journal article" date="2015" name="Sci. Rep.">
        <title>Genome of the facultative scuticociliatosis pathogen Pseudocohnilembus persalinus provides insight into its virulence through horizontal gene transfer.</title>
        <authorList>
            <person name="Xiong J."/>
            <person name="Wang G."/>
            <person name="Cheng J."/>
            <person name="Tian M."/>
            <person name="Pan X."/>
            <person name="Warren A."/>
            <person name="Jiang C."/>
            <person name="Yuan D."/>
            <person name="Miao W."/>
        </authorList>
    </citation>
    <scope>NUCLEOTIDE SEQUENCE [LARGE SCALE GENOMIC DNA]</scope>
    <source>
        <strain evidence="5">36N120E</strain>
    </source>
</reference>
<dbReference type="AlphaFoldDB" id="A0A0V0QW54"/>
<organism evidence="5 6">
    <name type="scientific">Pseudocohnilembus persalinus</name>
    <name type="common">Ciliate</name>
    <dbReference type="NCBI Taxonomy" id="266149"/>
    <lineage>
        <taxon>Eukaryota</taxon>
        <taxon>Sar</taxon>
        <taxon>Alveolata</taxon>
        <taxon>Ciliophora</taxon>
        <taxon>Intramacronucleata</taxon>
        <taxon>Oligohymenophorea</taxon>
        <taxon>Scuticociliatia</taxon>
        <taxon>Philasterida</taxon>
        <taxon>Pseudocohnilembidae</taxon>
        <taxon>Pseudocohnilembus</taxon>
    </lineage>
</organism>
<evidence type="ECO:0000259" key="4">
    <source>
        <dbReference type="Pfam" id="PF21771"/>
    </source>
</evidence>
<dbReference type="OrthoDB" id="264785at2759"/>
<gene>
    <name evidence="5" type="ORF">PPERSA_05035</name>
</gene>
<evidence type="ECO:0000313" key="6">
    <source>
        <dbReference type="Proteomes" id="UP000054937"/>
    </source>
</evidence>
<proteinExistence type="predicted"/>
<dbReference type="InterPro" id="IPR049270">
    <property type="entry name" value="CFAP58_CC"/>
</dbReference>
<evidence type="ECO:0000256" key="2">
    <source>
        <dbReference type="SAM" id="Coils"/>
    </source>
</evidence>
<dbReference type="GO" id="GO:0005856">
    <property type="term" value="C:cytoskeleton"/>
    <property type="evidence" value="ECO:0007669"/>
    <property type="project" value="TreeGrafter"/>
</dbReference>
<evidence type="ECO:0000256" key="1">
    <source>
        <dbReference type="ARBA" id="ARBA00023054"/>
    </source>
</evidence>
<name>A0A0V0QW54_PSEPJ</name>